<reference evidence="1" key="1">
    <citation type="submission" date="2020-01" db="EMBL/GenBank/DDBJ databases">
        <title>Genome sequence of Kobresia littledalei, the first chromosome-level genome in the family Cyperaceae.</title>
        <authorList>
            <person name="Qu G."/>
        </authorList>
    </citation>
    <scope>NUCLEOTIDE SEQUENCE</scope>
    <source>
        <strain evidence="1">C.B.Clarke</strain>
        <tissue evidence="1">Leaf</tissue>
    </source>
</reference>
<organism evidence="1 2">
    <name type="scientific">Carex littledalei</name>
    <dbReference type="NCBI Taxonomy" id="544730"/>
    <lineage>
        <taxon>Eukaryota</taxon>
        <taxon>Viridiplantae</taxon>
        <taxon>Streptophyta</taxon>
        <taxon>Embryophyta</taxon>
        <taxon>Tracheophyta</taxon>
        <taxon>Spermatophyta</taxon>
        <taxon>Magnoliopsida</taxon>
        <taxon>Liliopsida</taxon>
        <taxon>Poales</taxon>
        <taxon>Cyperaceae</taxon>
        <taxon>Cyperoideae</taxon>
        <taxon>Cariceae</taxon>
        <taxon>Carex</taxon>
        <taxon>Carex subgen. Euthyceras</taxon>
    </lineage>
</organism>
<accession>A0A833R4Q9</accession>
<dbReference type="Proteomes" id="UP000623129">
    <property type="component" value="Unassembled WGS sequence"/>
</dbReference>
<dbReference type="InterPro" id="IPR032675">
    <property type="entry name" value="LRR_dom_sf"/>
</dbReference>
<keyword evidence="2" id="KW-1185">Reference proteome</keyword>
<protein>
    <submittedName>
        <fullName evidence="1">NB-ARC domain disease resistance protein</fullName>
    </submittedName>
</protein>
<dbReference type="EMBL" id="SWLB01000005">
    <property type="protein sequence ID" value="KAF3338320.1"/>
    <property type="molecule type" value="Genomic_DNA"/>
</dbReference>
<sequence length="287" mass="32496">MLDLRYTNVKEIPENYLGKLGKLQHLLLGYIKEGENQLAGTKLNVRKLTTNLKTLRAIEQPEVIDDIRRVSNVVDLSVTGLTMERQQTFWATLDEFEKLSSLGVAVTHRSDIRLQDCGVKLKKNLKRLRMEGLHSGLEKLGEFENLIDLTLASHKPIDINSIPRLPNLLCLRLYGVCEETILEIGLQGFDRLMKLVIGDMGKVERVQIGCAVIGTVATLKLSNLQLLKEVVYLKQDSNKKHSLLRWGNSKAEGCSRKVKLDQTIFLRRLNGVPVDNSPCLTIYNYDM</sequence>
<dbReference type="AlphaFoldDB" id="A0A833R4Q9"/>
<dbReference type="Gene3D" id="3.80.10.10">
    <property type="entry name" value="Ribonuclease Inhibitor"/>
    <property type="match status" value="1"/>
</dbReference>
<name>A0A833R4Q9_9POAL</name>
<gene>
    <name evidence="1" type="ORF">FCM35_KLT17157</name>
</gene>
<evidence type="ECO:0000313" key="1">
    <source>
        <dbReference type="EMBL" id="KAF3338320.1"/>
    </source>
</evidence>
<proteinExistence type="predicted"/>
<evidence type="ECO:0000313" key="2">
    <source>
        <dbReference type="Proteomes" id="UP000623129"/>
    </source>
</evidence>
<dbReference type="SUPFAM" id="SSF52058">
    <property type="entry name" value="L domain-like"/>
    <property type="match status" value="1"/>
</dbReference>
<comment type="caution">
    <text evidence="1">The sequence shown here is derived from an EMBL/GenBank/DDBJ whole genome shotgun (WGS) entry which is preliminary data.</text>
</comment>